<evidence type="ECO:0000313" key="1">
    <source>
        <dbReference type="EMBL" id="CAB4180871.1"/>
    </source>
</evidence>
<proteinExistence type="predicted"/>
<evidence type="ECO:0000313" key="2">
    <source>
        <dbReference type="EMBL" id="CAB4194801.1"/>
    </source>
</evidence>
<reference evidence="4" key="1">
    <citation type="submission" date="2020-05" db="EMBL/GenBank/DDBJ databases">
        <authorList>
            <person name="Chiriac C."/>
            <person name="Salcher M."/>
            <person name="Ghai R."/>
            <person name="Kavagutti S V."/>
        </authorList>
    </citation>
    <scope>NUCLEOTIDE SEQUENCE</scope>
</reference>
<dbReference type="EMBL" id="LR797020">
    <property type="protein sequence ID" value="CAB4180871.1"/>
    <property type="molecule type" value="Genomic_DNA"/>
</dbReference>
<gene>
    <name evidence="1" type="ORF">UFOVP1057_9</name>
    <name evidence="2" type="ORF">UFOVP1273_9</name>
    <name evidence="3" type="ORF">UFOVP1398_10</name>
    <name evidence="4" type="ORF">UFOVP1508_9</name>
</gene>
<sequence>MAWTDPSTYVAGAILTAASLNTNVRDNSLAGGPIYASTAARDAAIPSPFAGQRAFVTATNVAYQYSGTAWVETITLGAWTTYVPTLTQGAAVAKTDAYCRYSRAGRTITAQANVTATAIGTAGSTLALGLPVAANAAVVLGSRIGVFQIYDASAVTRYIGIAEIINSTTVSCVTDVSGGSAWGTVPSIAAGVNDQYGIAVTYEAAA</sequence>
<evidence type="ECO:0000313" key="3">
    <source>
        <dbReference type="EMBL" id="CAB4204596.1"/>
    </source>
</evidence>
<protein>
    <submittedName>
        <fullName evidence="4">Uncharacterized protein</fullName>
    </submittedName>
</protein>
<dbReference type="EMBL" id="LR797229">
    <property type="protein sequence ID" value="CAB4194801.1"/>
    <property type="molecule type" value="Genomic_DNA"/>
</dbReference>
<dbReference type="EMBL" id="LR798357">
    <property type="protein sequence ID" value="CAB5225796.1"/>
    <property type="molecule type" value="Genomic_DNA"/>
</dbReference>
<name>A0A6J7X7F8_9CAUD</name>
<evidence type="ECO:0000313" key="4">
    <source>
        <dbReference type="EMBL" id="CAB5225796.1"/>
    </source>
</evidence>
<dbReference type="EMBL" id="LR797348">
    <property type="protein sequence ID" value="CAB4204596.1"/>
    <property type="molecule type" value="Genomic_DNA"/>
</dbReference>
<organism evidence="4">
    <name type="scientific">uncultured Caudovirales phage</name>
    <dbReference type="NCBI Taxonomy" id="2100421"/>
    <lineage>
        <taxon>Viruses</taxon>
        <taxon>Duplodnaviria</taxon>
        <taxon>Heunggongvirae</taxon>
        <taxon>Uroviricota</taxon>
        <taxon>Caudoviricetes</taxon>
        <taxon>Peduoviridae</taxon>
        <taxon>Maltschvirus</taxon>
        <taxon>Maltschvirus maltsch</taxon>
    </lineage>
</organism>
<accession>A0A6J7X7F8</accession>